<dbReference type="InterPro" id="IPR012337">
    <property type="entry name" value="RNaseH-like_sf"/>
</dbReference>
<dbReference type="Proteomes" id="UP000234323">
    <property type="component" value="Unassembled WGS sequence"/>
</dbReference>
<dbReference type="AlphaFoldDB" id="A0A2I1H1N8"/>
<dbReference type="InterPro" id="IPR002156">
    <property type="entry name" value="RNaseH_domain"/>
</dbReference>
<comment type="caution">
    <text evidence="2">The sequence shown here is derived from an EMBL/GenBank/DDBJ whole genome shotgun (WGS) entry which is preliminary data.</text>
</comment>
<dbReference type="Pfam" id="PF00075">
    <property type="entry name" value="RNase_H"/>
    <property type="match status" value="1"/>
</dbReference>
<protein>
    <recommendedName>
        <fullName evidence="1">RNase H type-1 domain-containing protein</fullName>
    </recommendedName>
</protein>
<evidence type="ECO:0000259" key="1">
    <source>
        <dbReference type="PROSITE" id="PS50879"/>
    </source>
</evidence>
<dbReference type="Gene3D" id="3.30.420.10">
    <property type="entry name" value="Ribonuclease H-like superfamily/Ribonuclease H"/>
    <property type="match status" value="1"/>
</dbReference>
<dbReference type="GO" id="GO:0004523">
    <property type="term" value="F:RNA-DNA hybrid ribonuclease activity"/>
    <property type="evidence" value="ECO:0007669"/>
    <property type="project" value="InterPro"/>
</dbReference>
<proteinExistence type="predicted"/>
<name>A0A2I1H1N8_9GLOM</name>
<dbReference type="PROSITE" id="PS50879">
    <property type="entry name" value="RNASE_H_1"/>
    <property type="match status" value="1"/>
</dbReference>
<sequence>MVPILQTQQIMNFLWWTTSNLPGANITYNGSLELFPSSTKAETMAILTALLTAPTNGNIIIYTDSQAAIDAFHKSSNLSSISPRRYNKINNNILWPSIHQTIKTLQLTIRFHKVKAHSNDTFNDIADAHPSQYR</sequence>
<evidence type="ECO:0000313" key="2">
    <source>
        <dbReference type="EMBL" id="PKY52810.1"/>
    </source>
</evidence>
<organism evidence="2 3">
    <name type="scientific">Rhizophagus irregularis</name>
    <dbReference type="NCBI Taxonomy" id="588596"/>
    <lineage>
        <taxon>Eukaryota</taxon>
        <taxon>Fungi</taxon>
        <taxon>Fungi incertae sedis</taxon>
        <taxon>Mucoromycota</taxon>
        <taxon>Glomeromycotina</taxon>
        <taxon>Glomeromycetes</taxon>
        <taxon>Glomerales</taxon>
        <taxon>Glomeraceae</taxon>
        <taxon>Rhizophagus</taxon>
    </lineage>
</organism>
<feature type="domain" description="RNase H type-1" evidence="1">
    <location>
        <begin position="10"/>
        <end position="134"/>
    </location>
</feature>
<evidence type="ECO:0000313" key="3">
    <source>
        <dbReference type="Proteomes" id="UP000234323"/>
    </source>
</evidence>
<dbReference type="InterPro" id="IPR036397">
    <property type="entry name" value="RNaseH_sf"/>
</dbReference>
<keyword evidence="3" id="KW-1185">Reference proteome</keyword>
<dbReference type="GO" id="GO:0003676">
    <property type="term" value="F:nucleic acid binding"/>
    <property type="evidence" value="ECO:0007669"/>
    <property type="project" value="InterPro"/>
</dbReference>
<dbReference type="SUPFAM" id="SSF53098">
    <property type="entry name" value="Ribonuclease H-like"/>
    <property type="match status" value="1"/>
</dbReference>
<accession>A0A2I1H1N8</accession>
<gene>
    <name evidence="2" type="ORF">RhiirA4_470673</name>
</gene>
<dbReference type="EMBL" id="LLXI01001273">
    <property type="protein sequence ID" value="PKY52810.1"/>
    <property type="molecule type" value="Genomic_DNA"/>
</dbReference>
<reference evidence="2 3" key="1">
    <citation type="submission" date="2015-10" db="EMBL/GenBank/DDBJ databases">
        <title>Genome analyses suggest a sexual origin of heterokaryosis in a supposedly ancient asexual fungus.</title>
        <authorList>
            <person name="Ropars J."/>
            <person name="Sedzielewska K."/>
            <person name="Noel J."/>
            <person name="Charron P."/>
            <person name="Farinelli L."/>
            <person name="Marton T."/>
            <person name="Kruger M."/>
            <person name="Pelin A."/>
            <person name="Brachmann A."/>
            <person name="Corradi N."/>
        </authorList>
    </citation>
    <scope>NUCLEOTIDE SEQUENCE [LARGE SCALE GENOMIC DNA]</scope>
    <source>
        <strain evidence="2 3">A4</strain>
    </source>
</reference>